<dbReference type="PANTHER" id="PTHR46708:SF2">
    <property type="entry name" value="FIBRONECTIN TYPE-III DOMAIN-CONTAINING PROTEIN"/>
    <property type="match status" value="1"/>
</dbReference>
<dbReference type="SMART" id="SM00637">
    <property type="entry name" value="CBD_II"/>
    <property type="match status" value="1"/>
</dbReference>
<dbReference type="InterPro" id="IPR036116">
    <property type="entry name" value="FN3_sf"/>
</dbReference>
<keyword evidence="3" id="KW-0378">Hydrolase</keyword>
<dbReference type="Pfam" id="PF00041">
    <property type="entry name" value="fn3"/>
    <property type="match status" value="2"/>
</dbReference>
<dbReference type="SUPFAM" id="SSF49384">
    <property type="entry name" value="Carbohydrate-binding domain"/>
    <property type="match status" value="1"/>
</dbReference>
<evidence type="ECO:0000256" key="5">
    <source>
        <dbReference type="SAM" id="SignalP"/>
    </source>
</evidence>
<proteinExistence type="predicted"/>
<sequence>MRTHRLPLLIAAVIALVLMNAAPALAADTTPPTAPGLPVASDITEFSVTLTWPASTDDVGVDHYEVWRIHTDIIQRVATPTTNTATVTGLNRGSVSQFYVAALDAAGNRSPSSNLITVITLPGDLEPPGPVFLLSASEITDTSARLSWQGALWGEVATFRVYRGLPGGPLALVGTTTAVNPSVRTFVHTGLTPATQYVLGVSAVDAVGNASSISTLLVTTTGVAVPPTCAVSYRVTSQWAGAFNAEVRITNTASAAVTGWTLRWTFAGNQRITNLWNGALTQTGAGVAVGNLSYNATIGGSGGAQSFGFQATFTGANASPTSFTLNDRPCSIG</sequence>
<evidence type="ECO:0008006" key="10">
    <source>
        <dbReference type="Google" id="ProtNLM"/>
    </source>
</evidence>
<dbReference type="Pfam" id="PF00553">
    <property type="entry name" value="CBM_2"/>
    <property type="match status" value="1"/>
</dbReference>
<evidence type="ECO:0000256" key="3">
    <source>
        <dbReference type="ARBA" id="ARBA00023295"/>
    </source>
</evidence>
<dbReference type="InterPro" id="IPR012291">
    <property type="entry name" value="CBM2_carb-bd_dom_sf"/>
</dbReference>
<evidence type="ECO:0000313" key="8">
    <source>
        <dbReference type="EMBL" id="GIH09722.1"/>
    </source>
</evidence>
<evidence type="ECO:0000259" key="7">
    <source>
        <dbReference type="PROSITE" id="PS51173"/>
    </source>
</evidence>
<feature type="domain" description="CBM2" evidence="7">
    <location>
        <begin position="222"/>
        <end position="333"/>
    </location>
</feature>
<dbReference type="InterPro" id="IPR003961">
    <property type="entry name" value="FN3_dom"/>
</dbReference>
<evidence type="ECO:0000313" key="9">
    <source>
        <dbReference type="Proteomes" id="UP000612899"/>
    </source>
</evidence>
<evidence type="ECO:0000256" key="4">
    <source>
        <dbReference type="ARBA" id="ARBA00023326"/>
    </source>
</evidence>
<accession>A0A8J3QGM9</accession>
<organism evidence="8 9">
    <name type="scientific">Rhizocola hellebori</name>
    <dbReference type="NCBI Taxonomy" id="1392758"/>
    <lineage>
        <taxon>Bacteria</taxon>
        <taxon>Bacillati</taxon>
        <taxon>Actinomycetota</taxon>
        <taxon>Actinomycetes</taxon>
        <taxon>Micromonosporales</taxon>
        <taxon>Micromonosporaceae</taxon>
        <taxon>Rhizocola</taxon>
    </lineage>
</organism>
<dbReference type="GO" id="GO:0030247">
    <property type="term" value="F:polysaccharide binding"/>
    <property type="evidence" value="ECO:0007669"/>
    <property type="project" value="UniProtKB-UniRule"/>
</dbReference>
<dbReference type="GO" id="GO:0004553">
    <property type="term" value="F:hydrolase activity, hydrolyzing O-glycosyl compounds"/>
    <property type="evidence" value="ECO:0007669"/>
    <property type="project" value="InterPro"/>
</dbReference>
<feature type="signal peptide" evidence="5">
    <location>
        <begin position="1"/>
        <end position="26"/>
    </location>
</feature>
<dbReference type="Proteomes" id="UP000612899">
    <property type="component" value="Unassembled WGS sequence"/>
</dbReference>
<dbReference type="InterPro" id="IPR001919">
    <property type="entry name" value="CBD2"/>
</dbReference>
<keyword evidence="2" id="KW-0119">Carbohydrate metabolism</keyword>
<keyword evidence="3" id="KW-0326">Glycosidase</keyword>
<dbReference type="SUPFAM" id="SSF49265">
    <property type="entry name" value="Fibronectin type III"/>
    <property type="match status" value="1"/>
</dbReference>
<dbReference type="SMART" id="SM00060">
    <property type="entry name" value="FN3"/>
    <property type="match status" value="2"/>
</dbReference>
<feature type="chain" id="PRO_5035272623" description="Glucanase" evidence="5">
    <location>
        <begin position="27"/>
        <end position="333"/>
    </location>
</feature>
<comment type="caution">
    <text evidence="8">The sequence shown here is derived from an EMBL/GenBank/DDBJ whole genome shotgun (WGS) entry which is preliminary data.</text>
</comment>
<dbReference type="CDD" id="cd00063">
    <property type="entry name" value="FN3"/>
    <property type="match status" value="2"/>
</dbReference>
<dbReference type="AlphaFoldDB" id="A0A8J3QGM9"/>
<dbReference type="PANTHER" id="PTHR46708">
    <property type="entry name" value="TENASCIN"/>
    <property type="match status" value="1"/>
</dbReference>
<dbReference type="RefSeq" id="WP_203913455.1">
    <property type="nucleotide sequence ID" value="NZ_BONY01000074.1"/>
</dbReference>
<dbReference type="PROSITE" id="PS50853">
    <property type="entry name" value="FN3"/>
    <property type="match status" value="2"/>
</dbReference>
<keyword evidence="1" id="KW-0677">Repeat</keyword>
<feature type="domain" description="Fibronectin type-III" evidence="6">
    <location>
        <begin position="127"/>
        <end position="224"/>
    </location>
</feature>
<dbReference type="GO" id="GO:0000272">
    <property type="term" value="P:polysaccharide catabolic process"/>
    <property type="evidence" value="ECO:0007669"/>
    <property type="project" value="UniProtKB-KW"/>
</dbReference>
<dbReference type="Gene3D" id="2.60.40.290">
    <property type="match status" value="1"/>
</dbReference>
<gene>
    <name evidence="8" type="ORF">Rhe02_77890</name>
</gene>
<evidence type="ECO:0000256" key="1">
    <source>
        <dbReference type="ARBA" id="ARBA00022737"/>
    </source>
</evidence>
<dbReference type="InterPro" id="IPR050991">
    <property type="entry name" value="ECM_Regulatory_Proteins"/>
</dbReference>
<keyword evidence="5" id="KW-0732">Signal</keyword>
<feature type="domain" description="Fibronectin type-III" evidence="6">
    <location>
        <begin position="34"/>
        <end position="123"/>
    </location>
</feature>
<evidence type="ECO:0000256" key="2">
    <source>
        <dbReference type="ARBA" id="ARBA00023277"/>
    </source>
</evidence>
<dbReference type="Gene3D" id="2.60.40.10">
    <property type="entry name" value="Immunoglobulins"/>
    <property type="match status" value="2"/>
</dbReference>
<dbReference type="EMBL" id="BONY01000074">
    <property type="protein sequence ID" value="GIH09722.1"/>
    <property type="molecule type" value="Genomic_DNA"/>
</dbReference>
<evidence type="ECO:0000259" key="6">
    <source>
        <dbReference type="PROSITE" id="PS50853"/>
    </source>
</evidence>
<name>A0A8J3QGM9_9ACTN</name>
<keyword evidence="9" id="KW-1185">Reference proteome</keyword>
<dbReference type="InterPro" id="IPR013783">
    <property type="entry name" value="Ig-like_fold"/>
</dbReference>
<protein>
    <recommendedName>
        <fullName evidence="10">Glucanase</fullName>
    </recommendedName>
</protein>
<dbReference type="InterPro" id="IPR008965">
    <property type="entry name" value="CBM2/CBM3_carb-bd_dom_sf"/>
</dbReference>
<keyword evidence="4" id="KW-0624">Polysaccharide degradation</keyword>
<reference evidence="8" key="1">
    <citation type="submission" date="2021-01" db="EMBL/GenBank/DDBJ databases">
        <title>Whole genome shotgun sequence of Rhizocola hellebori NBRC 109834.</title>
        <authorList>
            <person name="Komaki H."/>
            <person name="Tamura T."/>
        </authorList>
    </citation>
    <scope>NUCLEOTIDE SEQUENCE</scope>
    <source>
        <strain evidence="8">NBRC 109834</strain>
    </source>
</reference>
<dbReference type="PROSITE" id="PS51173">
    <property type="entry name" value="CBM2"/>
    <property type="match status" value="1"/>
</dbReference>